<name>A0AAV0TT18_9STRA</name>
<protein>
    <submittedName>
        <fullName evidence="2">Uncharacterized protein</fullName>
    </submittedName>
</protein>
<gene>
    <name evidence="2" type="ORF">PDE001_LOCUS3349</name>
</gene>
<evidence type="ECO:0000313" key="3">
    <source>
        <dbReference type="Proteomes" id="UP001162029"/>
    </source>
</evidence>
<sequence length="70" mass="7795">MNEVNLDEFEDSHYENAFAVKVINGLPFAGLEQRLLDFVQEAARIDGTQESDIEGSKAVNVTNKSKHQDA</sequence>
<keyword evidence="3" id="KW-1185">Reference proteome</keyword>
<evidence type="ECO:0000256" key="1">
    <source>
        <dbReference type="SAM" id="MobiDB-lite"/>
    </source>
</evidence>
<reference evidence="2" key="1">
    <citation type="submission" date="2022-12" db="EMBL/GenBank/DDBJ databases">
        <authorList>
            <person name="Webb A."/>
        </authorList>
    </citation>
    <scope>NUCLEOTIDE SEQUENCE</scope>
    <source>
        <strain evidence="2">Pd1</strain>
    </source>
</reference>
<dbReference type="AlphaFoldDB" id="A0AAV0TT18"/>
<organism evidence="2 3">
    <name type="scientific">Peronospora destructor</name>
    <dbReference type="NCBI Taxonomy" id="86335"/>
    <lineage>
        <taxon>Eukaryota</taxon>
        <taxon>Sar</taxon>
        <taxon>Stramenopiles</taxon>
        <taxon>Oomycota</taxon>
        <taxon>Peronosporomycetes</taxon>
        <taxon>Peronosporales</taxon>
        <taxon>Peronosporaceae</taxon>
        <taxon>Peronospora</taxon>
    </lineage>
</organism>
<evidence type="ECO:0000313" key="2">
    <source>
        <dbReference type="EMBL" id="CAI5725417.1"/>
    </source>
</evidence>
<comment type="caution">
    <text evidence="2">The sequence shown here is derived from an EMBL/GenBank/DDBJ whole genome shotgun (WGS) entry which is preliminary data.</text>
</comment>
<dbReference type="Proteomes" id="UP001162029">
    <property type="component" value="Unassembled WGS sequence"/>
</dbReference>
<proteinExistence type="predicted"/>
<accession>A0AAV0TT18</accession>
<feature type="region of interest" description="Disordered" evidence="1">
    <location>
        <begin position="47"/>
        <end position="70"/>
    </location>
</feature>
<dbReference type="EMBL" id="CANTFM010000571">
    <property type="protein sequence ID" value="CAI5725417.1"/>
    <property type="molecule type" value="Genomic_DNA"/>
</dbReference>